<dbReference type="AlphaFoldDB" id="I3CF62"/>
<sequence length="350" mass="40548">MSSDTTTLHLVIADLFAYAVRSSTPLPLHTLATWLPKSHIQLLDYSTGSTPTLWRLFDLPLQTQLPIAPITYLHDFGAIEGNQSYLRIDPVYLQADRDKLILFDVFQQHPPDRADVDAILQSLNAFYQADGLHFCAATPERWYLRLPDLPDLETTPLLDVIGRDIQAFMPRGADKRRWCALMNEIQMLLHAHPSNQRRSEQRLPPLNSLWFWGLGHLPTPPTVRWQQVWSDDPLARGLAQLSNVPHQAMPNNAQTWLQQLSQAGEYLLTVSPTQGTAWETWLHQLDTIWFEPLYKALKTGQLQQIYLYPCDGRVFSITQRQARQWWRWRKPWQTYAKSHFAQLPVSRLDL</sequence>
<evidence type="ECO:0008006" key="3">
    <source>
        <dbReference type="Google" id="ProtNLM"/>
    </source>
</evidence>
<reference evidence="1 2" key="1">
    <citation type="submission" date="2011-11" db="EMBL/GenBank/DDBJ databases">
        <title>Improved High-Quality Draft sequence of Beggiatoa alba B18lD.</title>
        <authorList>
            <consortium name="US DOE Joint Genome Institute"/>
            <person name="Lucas S."/>
            <person name="Han J."/>
            <person name="Lapidus A."/>
            <person name="Cheng J.-F."/>
            <person name="Goodwin L."/>
            <person name="Pitluck S."/>
            <person name="Peters L."/>
            <person name="Mikhailova N."/>
            <person name="Held B."/>
            <person name="Detter J.C."/>
            <person name="Han C."/>
            <person name="Tapia R."/>
            <person name="Land M."/>
            <person name="Hauser L."/>
            <person name="Kyrpides N."/>
            <person name="Ivanova N."/>
            <person name="Pagani I."/>
            <person name="Samuel K."/>
            <person name="Teske A."/>
            <person name="Mueller J."/>
            <person name="Woyke T."/>
        </authorList>
    </citation>
    <scope>NUCLEOTIDE SEQUENCE [LARGE SCALE GENOMIC DNA]</scope>
    <source>
        <strain evidence="1 2">B18LD</strain>
    </source>
</reference>
<dbReference type="eggNOG" id="COG4255">
    <property type="taxonomic scope" value="Bacteria"/>
</dbReference>
<dbReference type="HOGENOM" id="CLU_037503_0_0_6"/>
<dbReference type="STRING" id="395493.BegalDRAFT_1360"/>
<gene>
    <name evidence="1" type="ORF">BegalDRAFT_1360</name>
</gene>
<evidence type="ECO:0000313" key="2">
    <source>
        <dbReference type="Proteomes" id="UP000005744"/>
    </source>
</evidence>
<dbReference type="EMBL" id="JH600070">
    <property type="protein sequence ID" value="EIJ42255.1"/>
    <property type="molecule type" value="Genomic_DNA"/>
</dbReference>
<name>I3CF62_9GAMM</name>
<dbReference type="RefSeq" id="WP_002685029.1">
    <property type="nucleotide sequence ID" value="NZ_JH600070.1"/>
</dbReference>
<dbReference type="Proteomes" id="UP000005744">
    <property type="component" value="Unassembled WGS sequence"/>
</dbReference>
<accession>I3CF62</accession>
<dbReference type="PIRSF" id="PIRSF015283">
    <property type="entry name" value="Regulatory_RpfE"/>
    <property type="match status" value="1"/>
</dbReference>
<dbReference type="OrthoDB" id="5295974at2"/>
<protein>
    <recommendedName>
        <fullName evidence="3">Cofactor-independent phosphoglycerate mutase</fullName>
    </recommendedName>
</protein>
<organism evidence="1 2">
    <name type="scientific">Beggiatoa alba B18LD</name>
    <dbReference type="NCBI Taxonomy" id="395493"/>
    <lineage>
        <taxon>Bacteria</taxon>
        <taxon>Pseudomonadati</taxon>
        <taxon>Pseudomonadota</taxon>
        <taxon>Gammaproteobacteria</taxon>
        <taxon>Thiotrichales</taxon>
        <taxon>Thiotrichaceae</taxon>
        <taxon>Beggiatoa</taxon>
    </lineage>
</organism>
<keyword evidence="2" id="KW-1185">Reference proteome</keyword>
<dbReference type="InterPro" id="IPR016631">
    <property type="entry name" value="Regulatory_RpfE"/>
</dbReference>
<evidence type="ECO:0000313" key="1">
    <source>
        <dbReference type="EMBL" id="EIJ42255.1"/>
    </source>
</evidence>
<proteinExistence type="predicted"/>